<evidence type="ECO:0000256" key="3">
    <source>
        <dbReference type="ARBA" id="ARBA00022723"/>
    </source>
</evidence>
<dbReference type="Pfam" id="PF12804">
    <property type="entry name" value="NTP_transf_3"/>
    <property type="match status" value="1"/>
</dbReference>
<keyword evidence="5 8" id="KW-0460">Magnesium</keyword>
<evidence type="ECO:0000256" key="6">
    <source>
        <dbReference type="ARBA" id="ARBA00023134"/>
    </source>
</evidence>
<keyword evidence="11" id="KW-1185">Reference proteome</keyword>
<dbReference type="GO" id="GO:0005737">
    <property type="term" value="C:cytoplasm"/>
    <property type="evidence" value="ECO:0007669"/>
    <property type="project" value="UniProtKB-SubCell"/>
</dbReference>
<name>A0A348AFC6_9FIRM</name>
<comment type="domain">
    <text evidence="8">The N-terminal domain determines nucleotide recognition and specific binding, while the C-terminal domain determines the specific binding to the target protein.</text>
</comment>
<feature type="domain" description="MobA-like NTP transferase" evidence="9">
    <location>
        <begin position="20"/>
        <end position="159"/>
    </location>
</feature>
<evidence type="ECO:0000256" key="7">
    <source>
        <dbReference type="ARBA" id="ARBA00023150"/>
    </source>
</evidence>
<gene>
    <name evidence="10" type="primary">mobA_1</name>
    <name evidence="8" type="synonym">mobA</name>
    <name evidence="10" type="ORF">MAMMFC1_00408</name>
</gene>
<dbReference type="SUPFAM" id="SSF53448">
    <property type="entry name" value="Nucleotide-diphospho-sugar transferases"/>
    <property type="match status" value="1"/>
</dbReference>
<keyword evidence="7 8" id="KW-0501">Molybdenum cofactor biosynthesis</keyword>
<dbReference type="KEGG" id="mana:MAMMFC1_00408"/>
<comment type="catalytic activity">
    <reaction evidence="8">
        <text>Mo-molybdopterin + GTP + H(+) = Mo-molybdopterin guanine dinucleotide + diphosphate</text>
        <dbReference type="Rhea" id="RHEA:34243"/>
        <dbReference type="ChEBI" id="CHEBI:15378"/>
        <dbReference type="ChEBI" id="CHEBI:33019"/>
        <dbReference type="ChEBI" id="CHEBI:37565"/>
        <dbReference type="ChEBI" id="CHEBI:71302"/>
        <dbReference type="ChEBI" id="CHEBI:71310"/>
        <dbReference type="EC" id="2.7.7.77"/>
    </reaction>
</comment>
<evidence type="ECO:0000256" key="8">
    <source>
        <dbReference type="HAMAP-Rule" id="MF_00316"/>
    </source>
</evidence>
<dbReference type="CDD" id="cd02503">
    <property type="entry name" value="MobA"/>
    <property type="match status" value="1"/>
</dbReference>
<comment type="cofactor">
    <cofactor evidence="8">
        <name>Mg(2+)</name>
        <dbReference type="ChEBI" id="CHEBI:18420"/>
    </cofactor>
</comment>
<keyword evidence="10" id="KW-0548">Nucleotidyltransferase</keyword>
<dbReference type="RefSeq" id="WP_324332296.1">
    <property type="nucleotide sequence ID" value="NZ_DAINIT010000008.1"/>
</dbReference>
<feature type="binding site" evidence="8">
    <location>
        <position position="108"/>
    </location>
    <ligand>
        <name>GTP</name>
        <dbReference type="ChEBI" id="CHEBI:37565"/>
    </ligand>
</feature>
<keyword evidence="6 8" id="KW-0342">GTP-binding</keyword>
<dbReference type="InterPro" id="IPR013482">
    <property type="entry name" value="Molybde_CF_guanTrfase"/>
</dbReference>
<dbReference type="HAMAP" id="MF_00316">
    <property type="entry name" value="MobA"/>
    <property type="match status" value="1"/>
</dbReference>
<dbReference type="GO" id="GO:0005525">
    <property type="term" value="F:GTP binding"/>
    <property type="evidence" value="ECO:0007669"/>
    <property type="project" value="UniProtKB-UniRule"/>
</dbReference>
<dbReference type="GO" id="GO:0061603">
    <property type="term" value="F:molybdenum cofactor guanylyltransferase activity"/>
    <property type="evidence" value="ECO:0007669"/>
    <property type="project" value="UniProtKB-EC"/>
</dbReference>
<keyword evidence="4 8" id="KW-0547">Nucleotide-binding</keyword>
<evidence type="ECO:0000256" key="2">
    <source>
        <dbReference type="ARBA" id="ARBA00022679"/>
    </source>
</evidence>
<feature type="binding site" evidence="8">
    <location>
        <position position="33"/>
    </location>
    <ligand>
        <name>GTP</name>
        <dbReference type="ChEBI" id="CHEBI:37565"/>
    </ligand>
</feature>
<keyword evidence="1 8" id="KW-0963">Cytoplasm</keyword>
<reference evidence="10 11" key="1">
    <citation type="journal article" date="2018" name="Int. J. Syst. Evol. Microbiol.">
        <title>Methylomusa anaerophila gen. nov., sp. nov., an anaerobic methanol-utilizing bacterium isolated from a microbial fuel cell.</title>
        <authorList>
            <person name="Amano N."/>
            <person name="Yamamuro A."/>
            <person name="Miyahara M."/>
            <person name="Kouzuma A."/>
            <person name="Abe T."/>
            <person name="Watanabe K."/>
        </authorList>
    </citation>
    <scope>NUCLEOTIDE SEQUENCE [LARGE SCALE GENOMIC DNA]</scope>
    <source>
        <strain evidence="10 11">MMFC1</strain>
    </source>
</reference>
<accession>A0A348AFC6</accession>
<protein>
    <recommendedName>
        <fullName evidence="8">Probable molybdenum cofactor guanylyltransferase</fullName>
        <shortName evidence="8">MoCo guanylyltransferase</shortName>
        <ecNumber evidence="8">2.7.7.77</ecNumber>
    </recommendedName>
    <alternativeName>
        <fullName evidence="8">GTP:molybdopterin guanylyltransferase</fullName>
    </alternativeName>
    <alternativeName>
        <fullName evidence="8">Mo-MPT guanylyltransferase</fullName>
    </alternativeName>
    <alternativeName>
        <fullName evidence="8">Molybdopterin guanylyltransferase</fullName>
    </alternativeName>
    <alternativeName>
        <fullName evidence="8">Molybdopterin-guanine dinucleotide synthase</fullName>
        <shortName evidence="8">MGD synthase</shortName>
    </alternativeName>
</protein>
<dbReference type="EC" id="2.7.7.77" evidence="8"/>
<evidence type="ECO:0000256" key="5">
    <source>
        <dbReference type="ARBA" id="ARBA00022842"/>
    </source>
</evidence>
<dbReference type="EMBL" id="AP018449">
    <property type="protein sequence ID" value="BBB89774.1"/>
    <property type="molecule type" value="Genomic_DNA"/>
</dbReference>
<proteinExistence type="inferred from homology"/>
<sequence length="210" mass="23875">MILMDNKLNLFALGQITPFILSGGKSRRMGTNKSFVKLGNQPLIEIMVTKLASIFDKKPVILTNSEEEYAYLNCEMVGDIIKNKGPLAGLHAALTWAPTQYSFVFACDMPFINGDFIRYMVNRLADEDILIPFNGESVEPLHAIYSKNCLAPIESCLFHDRRSIKDFFPAVTIHYIGEEEWKQFGTDLDCFMNINTVADLEKARSIWHVR</sequence>
<comment type="similarity">
    <text evidence="8">Belongs to the MobA family.</text>
</comment>
<dbReference type="GO" id="GO:0046872">
    <property type="term" value="F:metal ion binding"/>
    <property type="evidence" value="ECO:0007669"/>
    <property type="project" value="UniProtKB-KW"/>
</dbReference>
<keyword evidence="3 8" id="KW-0479">Metal-binding</keyword>
<keyword evidence="2 8" id="KW-0808">Transferase</keyword>
<dbReference type="PANTHER" id="PTHR19136:SF81">
    <property type="entry name" value="MOLYBDENUM COFACTOR GUANYLYLTRANSFERASE"/>
    <property type="match status" value="1"/>
</dbReference>
<evidence type="ECO:0000259" key="9">
    <source>
        <dbReference type="Pfam" id="PF12804"/>
    </source>
</evidence>
<evidence type="ECO:0000256" key="4">
    <source>
        <dbReference type="ARBA" id="ARBA00022741"/>
    </source>
</evidence>
<evidence type="ECO:0000313" key="11">
    <source>
        <dbReference type="Proteomes" id="UP000276437"/>
    </source>
</evidence>
<evidence type="ECO:0000313" key="10">
    <source>
        <dbReference type="EMBL" id="BBB89774.1"/>
    </source>
</evidence>
<dbReference type="GO" id="GO:0006777">
    <property type="term" value="P:Mo-molybdopterin cofactor biosynthetic process"/>
    <property type="evidence" value="ECO:0007669"/>
    <property type="project" value="UniProtKB-KW"/>
</dbReference>
<organism evidence="10 11">
    <name type="scientific">Methylomusa anaerophila</name>
    <dbReference type="NCBI Taxonomy" id="1930071"/>
    <lineage>
        <taxon>Bacteria</taxon>
        <taxon>Bacillati</taxon>
        <taxon>Bacillota</taxon>
        <taxon>Negativicutes</taxon>
        <taxon>Selenomonadales</taxon>
        <taxon>Sporomusaceae</taxon>
        <taxon>Methylomusa</taxon>
    </lineage>
</organism>
<comment type="function">
    <text evidence="8">Transfers a GMP moiety from GTP to Mo-molybdopterin (Mo-MPT) cofactor (Moco or molybdenum cofactor) to form Mo-molybdopterin guanine dinucleotide (Mo-MGD) cofactor.</text>
</comment>
<dbReference type="PANTHER" id="PTHR19136">
    <property type="entry name" value="MOLYBDENUM COFACTOR GUANYLYLTRANSFERASE"/>
    <property type="match status" value="1"/>
</dbReference>
<feature type="binding site" evidence="8">
    <location>
        <position position="108"/>
    </location>
    <ligand>
        <name>Mg(2+)</name>
        <dbReference type="ChEBI" id="CHEBI:18420"/>
    </ligand>
</feature>
<evidence type="ECO:0000256" key="1">
    <source>
        <dbReference type="ARBA" id="ARBA00022490"/>
    </source>
</evidence>
<dbReference type="InterPro" id="IPR029044">
    <property type="entry name" value="Nucleotide-diphossugar_trans"/>
</dbReference>
<dbReference type="InterPro" id="IPR025877">
    <property type="entry name" value="MobA-like_NTP_Trfase"/>
</dbReference>
<feature type="binding site" evidence="8">
    <location>
        <position position="79"/>
    </location>
    <ligand>
        <name>GTP</name>
        <dbReference type="ChEBI" id="CHEBI:37565"/>
    </ligand>
</feature>
<feature type="binding site" evidence="8">
    <location>
        <begin position="21"/>
        <end position="23"/>
    </location>
    <ligand>
        <name>GTP</name>
        <dbReference type="ChEBI" id="CHEBI:37565"/>
    </ligand>
</feature>
<comment type="subcellular location">
    <subcellularLocation>
        <location evidence="8">Cytoplasm</location>
    </subcellularLocation>
</comment>
<dbReference type="Proteomes" id="UP000276437">
    <property type="component" value="Chromosome"/>
</dbReference>
<comment type="caution">
    <text evidence="8">Lacks conserved residue(s) required for the propagation of feature annotation.</text>
</comment>
<dbReference type="Gene3D" id="3.90.550.10">
    <property type="entry name" value="Spore Coat Polysaccharide Biosynthesis Protein SpsA, Chain A"/>
    <property type="match status" value="1"/>
</dbReference>
<dbReference type="AlphaFoldDB" id="A0A348AFC6"/>